<keyword evidence="1" id="KW-0645">Protease</keyword>
<evidence type="ECO:0000313" key="8">
    <source>
        <dbReference type="Proteomes" id="UP001597351"/>
    </source>
</evidence>
<dbReference type="EC" id="3.4.24.-" evidence="7"/>
<dbReference type="Gene3D" id="3.40.390.10">
    <property type="entry name" value="Collagenase (Catalytic Domain)"/>
    <property type="match status" value="1"/>
</dbReference>
<comment type="caution">
    <text evidence="7">The sequence shown here is derived from an EMBL/GenBank/DDBJ whole genome shotgun (WGS) entry which is preliminary data.</text>
</comment>
<dbReference type="Pfam" id="PF00413">
    <property type="entry name" value="Peptidase_M10"/>
    <property type="match status" value="1"/>
</dbReference>
<evidence type="ECO:0000256" key="2">
    <source>
        <dbReference type="ARBA" id="ARBA00022723"/>
    </source>
</evidence>
<dbReference type="GO" id="GO:0008237">
    <property type="term" value="F:metallopeptidase activity"/>
    <property type="evidence" value="ECO:0007669"/>
    <property type="project" value="UniProtKB-KW"/>
</dbReference>
<dbReference type="EMBL" id="JBHUGD010000003">
    <property type="protein sequence ID" value="MFD1947835.1"/>
    <property type="molecule type" value="Genomic_DNA"/>
</dbReference>
<feature type="domain" description="Peptidase M10 metallopeptidase" evidence="6">
    <location>
        <begin position="156"/>
        <end position="221"/>
    </location>
</feature>
<gene>
    <name evidence="7" type="ORF">ACFSDE_13630</name>
</gene>
<keyword evidence="8" id="KW-1185">Reference proteome</keyword>
<proteinExistence type="predicted"/>
<sequence>MAEGRRREVPATVAGLVITALLLGGVVLLSPGDEFATTRRLLGVGGERHAEPPDFTPGQGSFRFLRTQRGSQQPVAWDPCEPIRYVVNPQGAPDGWPALIDEAVADVEWATGLDLVDLGTSDARPFAPTYGAVARPVVIGFADETEIADLAGDTAGVGGSIAQTGVLDRDYYVSGSVALDTAVFDDARVESQFESMRAIVQHELGHVLGLDHVDDPGELMFGSNLGRTGWGRGDLEGLARLGSVPCR</sequence>
<feature type="transmembrane region" description="Helical" evidence="5">
    <location>
        <begin position="12"/>
        <end position="30"/>
    </location>
</feature>
<keyword evidence="4" id="KW-0862">Zinc</keyword>
<reference evidence="8" key="1">
    <citation type="journal article" date="2019" name="Int. J. Syst. Evol. Microbiol.">
        <title>The Global Catalogue of Microorganisms (GCM) 10K type strain sequencing project: providing services to taxonomists for standard genome sequencing and annotation.</title>
        <authorList>
            <consortium name="The Broad Institute Genomics Platform"/>
            <consortium name="The Broad Institute Genome Sequencing Center for Infectious Disease"/>
            <person name="Wu L."/>
            <person name="Ma J."/>
        </authorList>
    </citation>
    <scope>NUCLEOTIDE SEQUENCE [LARGE SCALE GENOMIC DNA]</scope>
    <source>
        <strain evidence="8">CGMCC 1.12477</strain>
    </source>
</reference>
<evidence type="ECO:0000313" key="7">
    <source>
        <dbReference type="EMBL" id="MFD1947835.1"/>
    </source>
</evidence>
<keyword evidence="5" id="KW-0472">Membrane</keyword>
<keyword evidence="3 7" id="KW-0378">Hydrolase</keyword>
<evidence type="ECO:0000256" key="4">
    <source>
        <dbReference type="ARBA" id="ARBA00022833"/>
    </source>
</evidence>
<keyword evidence="5" id="KW-1133">Transmembrane helix</keyword>
<evidence type="ECO:0000256" key="1">
    <source>
        <dbReference type="ARBA" id="ARBA00022670"/>
    </source>
</evidence>
<organism evidence="7 8">
    <name type="scientific">Nocardioides aestuarii</name>
    <dbReference type="NCBI Taxonomy" id="252231"/>
    <lineage>
        <taxon>Bacteria</taxon>
        <taxon>Bacillati</taxon>
        <taxon>Actinomycetota</taxon>
        <taxon>Actinomycetes</taxon>
        <taxon>Propionibacteriales</taxon>
        <taxon>Nocardioidaceae</taxon>
        <taxon>Nocardioides</taxon>
    </lineage>
</organism>
<keyword evidence="5" id="KW-0812">Transmembrane</keyword>
<evidence type="ECO:0000256" key="3">
    <source>
        <dbReference type="ARBA" id="ARBA00022801"/>
    </source>
</evidence>
<dbReference type="SUPFAM" id="SSF55486">
    <property type="entry name" value="Metalloproteases ('zincins'), catalytic domain"/>
    <property type="match status" value="1"/>
</dbReference>
<keyword evidence="7" id="KW-0482">Metalloprotease</keyword>
<name>A0ABW4TMC2_9ACTN</name>
<dbReference type="Proteomes" id="UP001597351">
    <property type="component" value="Unassembled WGS sequence"/>
</dbReference>
<evidence type="ECO:0000256" key="5">
    <source>
        <dbReference type="SAM" id="Phobius"/>
    </source>
</evidence>
<keyword evidence="2" id="KW-0479">Metal-binding</keyword>
<dbReference type="InterPro" id="IPR001818">
    <property type="entry name" value="Pept_M10_metallopeptidase"/>
</dbReference>
<evidence type="ECO:0000259" key="6">
    <source>
        <dbReference type="Pfam" id="PF00413"/>
    </source>
</evidence>
<dbReference type="InterPro" id="IPR024079">
    <property type="entry name" value="MetalloPept_cat_dom_sf"/>
</dbReference>
<accession>A0ABW4TMC2</accession>
<dbReference type="RefSeq" id="WP_343919298.1">
    <property type="nucleotide sequence ID" value="NZ_BAAAJT010000002.1"/>
</dbReference>
<protein>
    <submittedName>
        <fullName evidence="7">Matrixin family metalloprotease</fullName>
        <ecNumber evidence="7">3.4.24.-</ecNumber>
    </submittedName>
</protein>